<dbReference type="GO" id="GO:0003676">
    <property type="term" value="F:nucleic acid binding"/>
    <property type="evidence" value="ECO:0007669"/>
    <property type="project" value="InterPro"/>
</dbReference>
<dbReference type="PANTHER" id="PTHR37984:SF5">
    <property type="entry name" value="PROTEIN NYNRIN-LIKE"/>
    <property type="match status" value="1"/>
</dbReference>
<dbReference type="InterPro" id="IPR050951">
    <property type="entry name" value="Retrovirus_Pol_polyprotein"/>
</dbReference>
<dbReference type="Proteomes" id="UP001160148">
    <property type="component" value="Unassembled WGS sequence"/>
</dbReference>
<dbReference type="PROSITE" id="PS50994">
    <property type="entry name" value="INTEGRASE"/>
    <property type="match status" value="1"/>
</dbReference>
<dbReference type="Gene3D" id="1.10.340.70">
    <property type="match status" value="1"/>
</dbReference>
<keyword evidence="4" id="KW-1185">Reference proteome</keyword>
<comment type="caution">
    <text evidence="3">The sequence shown here is derived from an EMBL/GenBank/DDBJ whole genome shotgun (WGS) entry which is preliminary data.</text>
</comment>
<dbReference type="GO" id="GO:0015074">
    <property type="term" value="P:DNA integration"/>
    <property type="evidence" value="ECO:0007669"/>
    <property type="project" value="InterPro"/>
</dbReference>
<dbReference type="Gene3D" id="3.30.420.10">
    <property type="entry name" value="Ribonuclease H-like superfamily/Ribonuclease H"/>
    <property type="match status" value="1"/>
</dbReference>
<evidence type="ECO:0000256" key="1">
    <source>
        <dbReference type="ARBA" id="ARBA00012493"/>
    </source>
</evidence>
<gene>
    <name evidence="3" type="ORF">MEUPH1_LOCUS11231</name>
</gene>
<evidence type="ECO:0000313" key="3">
    <source>
        <dbReference type="EMBL" id="CAI6355366.1"/>
    </source>
</evidence>
<proteinExistence type="predicted"/>
<dbReference type="Pfam" id="PF00665">
    <property type="entry name" value="rve"/>
    <property type="match status" value="1"/>
</dbReference>
<dbReference type="FunFam" id="1.10.340.70:FF:000003">
    <property type="entry name" value="Protein CBG25708"/>
    <property type="match status" value="1"/>
</dbReference>
<reference evidence="3 4" key="1">
    <citation type="submission" date="2023-01" db="EMBL/GenBank/DDBJ databases">
        <authorList>
            <person name="Whitehead M."/>
        </authorList>
    </citation>
    <scope>NUCLEOTIDE SEQUENCE [LARGE SCALE GENOMIC DNA]</scope>
</reference>
<dbReference type="SUPFAM" id="SSF53098">
    <property type="entry name" value="Ribonuclease H-like"/>
    <property type="match status" value="1"/>
</dbReference>
<dbReference type="AlphaFoldDB" id="A0AAV0WHQ2"/>
<dbReference type="InterPro" id="IPR036397">
    <property type="entry name" value="RNaseH_sf"/>
</dbReference>
<name>A0AAV0WHQ2_9HEMI</name>
<organism evidence="3 4">
    <name type="scientific">Macrosiphum euphorbiae</name>
    <name type="common">potato aphid</name>
    <dbReference type="NCBI Taxonomy" id="13131"/>
    <lineage>
        <taxon>Eukaryota</taxon>
        <taxon>Metazoa</taxon>
        <taxon>Ecdysozoa</taxon>
        <taxon>Arthropoda</taxon>
        <taxon>Hexapoda</taxon>
        <taxon>Insecta</taxon>
        <taxon>Pterygota</taxon>
        <taxon>Neoptera</taxon>
        <taxon>Paraneoptera</taxon>
        <taxon>Hemiptera</taxon>
        <taxon>Sternorrhyncha</taxon>
        <taxon>Aphidomorpha</taxon>
        <taxon>Aphidoidea</taxon>
        <taxon>Aphididae</taxon>
        <taxon>Macrosiphini</taxon>
        <taxon>Macrosiphum</taxon>
    </lineage>
</organism>
<dbReference type="EC" id="2.7.7.49" evidence="1"/>
<accession>A0AAV0WHQ2</accession>
<dbReference type="PANTHER" id="PTHR37984">
    <property type="entry name" value="PROTEIN CBG26694"/>
    <property type="match status" value="1"/>
</dbReference>
<dbReference type="FunFam" id="3.30.420.10:FF:000063">
    <property type="entry name" value="Retrovirus-related Pol polyprotein from transposon 297-like Protein"/>
    <property type="match status" value="1"/>
</dbReference>
<dbReference type="EMBL" id="CARXXK010000002">
    <property type="protein sequence ID" value="CAI6355366.1"/>
    <property type="molecule type" value="Genomic_DNA"/>
</dbReference>
<evidence type="ECO:0000259" key="2">
    <source>
        <dbReference type="PROSITE" id="PS50994"/>
    </source>
</evidence>
<dbReference type="InterPro" id="IPR012337">
    <property type="entry name" value="RNaseH-like_sf"/>
</dbReference>
<protein>
    <recommendedName>
        <fullName evidence="1">RNA-directed DNA polymerase</fullName>
        <ecNumber evidence="1">2.7.7.49</ecNumber>
    </recommendedName>
</protein>
<sequence length="474" mass="55903">MASGRIQRWALYLSEFDYQVVHIKGNDNKVADGLSRLPDKDYVLIQTKEVNYVDFMENTMPIDYEILRVETKKDKEFSLVIKFLNEGWPIKVSEELKPYAIRKEEICVDKDILMWGYRILIPKVLRKDLLKEVHSTHMGMSKMKTLCRSYMWWPGLDKDIEKWVQSCDACLQSRSEPILAEPKKWEKASCPMDRIHIDFLYLQGKNYLIMTDIFTKWPEVAEMKILNSGSVIEKLREIFARFGLPNKIVSDNGPQFRSEEFIQFCKNNMIRFVTSPPYHPATNGSAENAVKSLKNGILKAVKDKINKNVSLNTLIQRYLLTYRNTPHWITGESPSYRMFGRKIKTRKIYFKEGDIVYARVYSNPNKKEWKKGTVEEVLGDRIYLVRLEKGNVIWRRHVDQLIEVGKINEKSYEIEENEKGEEQTELEEKKINEVKEEAIDKKKYEINESLEKEVEVPLPKRSKRKRKKPDRLNI</sequence>
<evidence type="ECO:0000313" key="4">
    <source>
        <dbReference type="Proteomes" id="UP001160148"/>
    </source>
</evidence>
<dbReference type="InterPro" id="IPR001584">
    <property type="entry name" value="Integrase_cat-core"/>
</dbReference>
<dbReference type="GO" id="GO:0003964">
    <property type="term" value="F:RNA-directed DNA polymerase activity"/>
    <property type="evidence" value="ECO:0007669"/>
    <property type="project" value="UniProtKB-EC"/>
</dbReference>
<dbReference type="InterPro" id="IPR041588">
    <property type="entry name" value="Integrase_H2C2"/>
</dbReference>
<feature type="domain" description="Integrase catalytic" evidence="2">
    <location>
        <begin position="187"/>
        <end position="342"/>
    </location>
</feature>
<dbReference type="Pfam" id="PF17921">
    <property type="entry name" value="Integrase_H2C2"/>
    <property type="match status" value="1"/>
</dbReference>